<reference evidence="8 9" key="1">
    <citation type="submission" date="2018-06" db="EMBL/GenBank/DDBJ databases">
        <title>A transcriptomic atlas of mushroom development highlights an independent origin of complex multicellularity.</title>
        <authorList>
            <consortium name="DOE Joint Genome Institute"/>
            <person name="Krizsan K."/>
            <person name="Almasi E."/>
            <person name="Merenyi Z."/>
            <person name="Sahu N."/>
            <person name="Viragh M."/>
            <person name="Koszo T."/>
            <person name="Mondo S."/>
            <person name="Kiss B."/>
            <person name="Balint B."/>
            <person name="Kues U."/>
            <person name="Barry K."/>
            <person name="Hegedus J.C."/>
            <person name="Henrissat B."/>
            <person name="Johnson J."/>
            <person name="Lipzen A."/>
            <person name="Ohm R."/>
            <person name="Nagy I."/>
            <person name="Pangilinan J."/>
            <person name="Yan J."/>
            <person name="Xiong Y."/>
            <person name="Grigoriev I.V."/>
            <person name="Hibbett D.S."/>
            <person name="Nagy L.G."/>
        </authorList>
    </citation>
    <scope>NUCLEOTIDE SEQUENCE [LARGE SCALE GENOMIC DNA]</scope>
    <source>
        <strain evidence="8 9">SZMC22713</strain>
    </source>
</reference>
<feature type="non-terminal residue" evidence="8">
    <location>
        <position position="1"/>
    </location>
</feature>
<gene>
    <name evidence="8" type="ORF">BD410DRAFT_743871</name>
</gene>
<comment type="similarity">
    <text evidence="1 7">Belongs to the 5-formyltetrahydrofolate cyclo-ligase family.</text>
</comment>
<comment type="catalytic activity">
    <reaction evidence="4 7">
        <text>(6S)-5-formyl-5,6,7,8-tetrahydrofolate + ATP = (6R)-5,10-methenyltetrahydrofolate + ADP + phosphate</text>
        <dbReference type="Rhea" id="RHEA:10488"/>
        <dbReference type="ChEBI" id="CHEBI:30616"/>
        <dbReference type="ChEBI" id="CHEBI:43474"/>
        <dbReference type="ChEBI" id="CHEBI:57455"/>
        <dbReference type="ChEBI" id="CHEBI:57457"/>
        <dbReference type="ChEBI" id="CHEBI:456216"/>
        <dbReference type="EC" id="6.3.3.2"/>
    </reaction>
</comment>
<evidence type="ECO:0000256" key="7">
    <source>
        <dbReference type="RuleBase" id="RU361279"/>
    </source>
</evidence>
<dbReference type="PANTHER" id="PTHR23407:SF1">
    <property type="entry name" value="5-FORMYLTETRAHYDROFOLATE CYCLO-LIGASE"/>
    <property type="match status" value="1"/>
</dbReference>
<proteinExistence type="inferred from homology"/>
<dbReference type="InterPro" id="IPR024185">
    <property type="entry name" value="FTHF_cligase-like_sf"/>
</dbReference>
<evidence type="ECO:0000256" key="2">
    <source>
        <dbReference type="ARBA" id="ARBA00022741"/>
    </source>
</evidence>
<evidence type="ECO:0000256" key="6">
    <source>
        <dbReference type="PIRSR" id="PIRSR006806-1"/>
    </source>
</evidence>
<accession>A0A4Y7QCK1</accession>
<dbReference type="VEuPathDB" id="FungiDB:BD410DRAFT_743871"/>
<dbReference type="PIRSF" id="PIRSF006806">
    <property type="entry name" value="FTHF_cligase"/>
    <property type="match status" value="1"/>
</dbReference>
<sequence>MAHTMTSLQSSKKTVRAAITNILRSLPESEVQLQSKVMTARILASPFFKQSKCVSCYLSMDGEANTSEIVREILRQGKTLYVPKISKGRDATMDFLKIYGLEDLDSLPSGVWGIKEPGAEWQGQRRMSVNDADAKPLDLILMPGVAFDRGLSRLGHGKGYYDRFLTAYTSRLSEKSQARPFLVALALKEQVLAVGEVPMGDRDWKVNMVVTSEGSIPEDHDVGQKPEVPK</sequence>
<evidence type="ECO:0000256" key="5">
    <source>
        <dbReference type="ARBA" id="ARBA00038966"/>
    </source>
</evidence>
<protein>
    <recommendedName>
        <fullName evidence="5 7">5-formyltetrahydrofolate cyclo-ligase</fullName>
        <ecNumber evidence="5 7">6.3.3.2</ecNumber>
    </recommendedName>
</protein>
<dbReference type="EMBL" id="ML170164">
    <property type="protein sequence ID" value="TDL25145.1"/>
    <property type="molecule type" value="Genomic_DNA"/>
</dbReference>
<feature type="binding site" evidence="6">
    <location>
        <begin position="153"/>
        <end position="161"/>
    </location>
    <ligand>
        <name>ATP</name>
        <dbReference type="ChEBI" id="CHEBI:30616"/>
    </ligand>
</feature>
<dbReference type="GO" id="GO:0046872">
    <property type="term" value="F:metal ion binding"/>
    <property type="evidence" value="ECO:0007669"/>
    <property type="project" value="UniProtKB-KW"/>
</dbReference>
<dbReference type="EC" id="6.3.3.2" evidence="5 7"/>
<dbReference type="GO" id="GO:0035999">
    <property type="term" value="P:tetrahydrofolate interconversion"/>
    <property type="evidence" value="ECO:0007669"/>
    <property type="project" value="TreeGrafter"/>
</dbReference>
<dbReference type="SUPFAM" id="SSF100950">
    <property type="entry name" value="NagB/RpiA/CoA transferase-like"/>
    <property type="match status" value="1"/>
</dbReference>
<evidence type="ECO:0000256" key="1">
    <source>
        <dbReference type="ARBA" id="ARBA00010638"/>
    </source>
</evidence>
<keyword evidence="7" id="KW-0479">Metal-binding</keyword>
<evidence type="ECO:0000313" key="8">
    <source>
        <dbReference type="EMBL" id="TDL25145.1"/>
    </source>
</evidence>
<keyword evidence="8" id="KW-0436">Ligase</keyword>
<dbReference type="Gene3D" id="3.40.50.10420">
    <property type="entry name" value="NagB/RpiA/CoA transferase-like"/>
    <property type="match status" value="1"/>
</dbReference>
<dbReference type="NCBIfam" id="TIGR02727">
    <property type="entry name" value="MTHFS_bact"/>
    <property type="match status" value="1"/>
</dbReference>
<dbReference type="STRING" id="50990.A0A4Y7QCK1"/>
<organism evidence="8 9">
    <name type="scientific">Rickenella mellea</name>
    <dbReference type="NCBI Taxonomy" id="50990"/>
    <lineage>
        <taxon>Eukaryota</taxon>
        <taxon>Fungi</taxon>
        <taxon>Dikarya</taxon>
        <taxon>Basidiomycota</taxon>
        <taxon>Agaricomycotina</taxon>
        <taxon>Agaricomycetes</taxon>
        <taxon>Hymenochaetales</taxon>
        <taxon>Rickenellaceae</taxon>
        <taxon>Rickenella</taxon>
    </lineage>
</organism>
<dbReference type="InterPro" id="IPR002698">
    <property type="entry name" value="FTHF_cligase"/>
</dbReference>
<feature type="binding site" evidence="6">
    <location>
        <begin position="12"/>
        <end position="16"/>
    </location>
    <ligand>
        <name>ATP</name>
        <dbReference type="ChEBI" id="CHEBI:30616"/>
    </ligand>
</feature>
<dbReference type="GO" id="GO:0030272">
    <property type="term" value="F:5-formyltetrahydrofolate cyclo-ligase activity"/>
    <property type="evidence" value="ECO:0007669"/>
    <property type="project" value="UniProtKB-EC"/>
</dbReference>
<keyword evidence="3 6" id="KW-0067">ATP-binding</keyword>
<comment type="cofactor">
    <cofactor evidence="7">
        <name>Mg(2+)</name>
        <dbReference type="ChEBI" id="CHEBI:18420"/>
    </cofactor>
</comment>
<dbReference type="GO" id="GO:0005524">
    <property type="term" value="F:ATP binding"/>
    <property type="evidence" value="ECO:0007669"/>
    <property type="project" value="UniProtKB-KW"/>
</dbReference>
<dbReference type="OrthoDB" id="2015992at2759"/>
<keyword evidence="7" id="KW-0460">Magnesium</keyword>
<dbReference type="InterPro" id="IPR037171">
    <property type="entry name" value="NagB/RpiA_transferase-like"/>
</dbReference>
<keyword evidence="9" id="KW-1185">Reference proteome</keyword>
<dbReference type="GO" id="GO:0005739">
    <property type="term" value="C:mitochondrion"/>
    <property type="evidence" value="ECO:0007669"/>
    <property type="project" value="TreeGrafter"/>
</dbReference>
<evidence type="ECO:0000313" key="9">
    <source>
        <dbReference type="Proteomes" id="UP000294933"/>
    </source>
</evidence>
<evidence type="ECO:0000256" key="4">
    <source>
        <dbReference type="ARBA" id="ARBA00036539"/>
    </source>
</evidence>
<evidence type="ECO:0000256" key="3">
    <source>
        <dbReference type="ARBA" id="ARBA00022840"/>
    </source>
</evidence>
<feature type="binding site" evidence="6">
    <location>
        <position position="58"/>
    </location>
    <ligand>
        <name>substrate</name>
    </ligand>
</feature>
<dbReference type="Pfam" id="PF01812">
    <property type="entry name" value="5-FTHF_cyc-lig"/>
    <property type="match status" value="1"/>
</dbReference>
<dbReference type="PANTHER" id="PTHR23407">
    <property type="entry name" value="ATPASE INHIBITOR/5-FORMYLTETRAHYDROFOLATE CYCLO-LIGASE"/>
    <property type="match status" value="1"/>
</dbReference>
<keyword evidence="2 6" id="KW-0547">Nucleotide-binding</keyword>
<dbReference type="GO" id="GO:0009396">
    <property type="term" value="P:folic acid-containing compound biosynthetic process"/>
    <property type="evidence" value="ECO:0007669"/>
    <property type="project" value="TreeGrafter"/>
</dbReference>
<feature type="binding site" evidence="6">
    <location>
        <position position="63"/>
    </location>
    <ligand>
        <name>substrate</name>
    </ligand>
</feature>
<dbReference type="AlphaFoldDB" id="A0A4Y7QCK1"/>
<dbReference type="Proteomes" id="UP000294933">
    <property type="component" value="Unassembled WGS sequence"/>
</dbReference>
<name>A0A4Y7QCK1_9AGAM</name>